<sequence length="246" mass="28990">MSALSFVIRVILFYTFISFSDSTLQWYDAVNLCKQQGQILHPEITSNESSFGYRQDTTMWTSSYILSVNHVKHTENSDKLIVLNIPLNYSQQDFVCSWDYQRRYPDTLLNITNLGVVRRVLGVMDFGQKYWLSNISESVYKLVHQCEVFRYVANSTSIRKSYTAMRFCDEMNSYKCVDGKKYRPAVSLVKYLHDRHGNYHDRERTNNSGKTNRYVRLRKKCTSIRKNVKLGNFLQNEDLMNMIIEQ</sequence>
<keyword evidence="1" id="KW-0732">Signal</keyword>
<reference evidence="2" key="1">
    <citation type="submission" date="2018-11" db="EMBL/GenBank/DDBJ databases">
        <authorList>
            <person name="Alioto T."/>
            <person name="Alioto T."/>
        </authorList>
    </citation>
    <scope>NUCLEOTIDE SEQUENCE</scope>
</reference>
<keyword evidence="3" id="KW-1185">Reference proteome</keyword>
<feature type="chain" id="PRO_5032793487" description="C-type lectin domain-containing protein" evidence="1">
    <location>
        <begin position="23"/>
        <end position="246"/>
    </location>
</feature>
<dbReference type="AlphaFoldDB" id="A0A8B6DN73"/>
<comment type="caution">
    <text evidence="2">The sequence shown here is derived from an EMBL/GenBank/DDBJ whole genome shotgun (WGS) entry which is preliminary data.</text>
</comment>
<organism evidence="2 3">
    <name type="scientific">Mytilus galloprovincialis</name>
    <name type="common">Mediterranean mussel</name>
    <dbReference type="NCBI Taxonomy" id="29158"/>
    <lineage>
        <taxon>Eukaryota</taxon>
        <taxon>Metazoa</taxon>
        <taxon>Spiralia</taxon>
        <taxon>Lophotrochozoa</taxon>
        <taxon>Mollusca</taxon>
        <taxon>Bivalvia</taxon>
        <taxon>Autobranchia</taxon>
        <taxon>Pteriomorphia</taxon>
        <taxon>Mytilida</taxon>
        <taxon>Mytiloidea</taxon>
        <taxon>Mytilidae</taxon>
        <taxon>Mytilinae</taxon>
        <taxon>Mytilus</taxon>
    </lineage>
</organism>
<feature type="signal peptide" evidence="1">
    <location>
        <begin position="1"/>
        <end position="22"/>
    </location>
</feature>
<evidence type="ECO:0000256" key="1">
    <source>
        <dbReference type="SAM" id="SignalP"/>
    </source>
</evidence>
<dbReference type="EMBL" id="UYJE01003711">
    <property type="protein sequence ID" value="VDI21723.1"/>
    <property type="molecule type" value="Genomic_DNA"/>
</dbReference>
<accession>A0A8B6DN73</accession>
<name>A0A8B6DN73_MYTGA</name>
<dbReference type="OrthoDB" id="6094769at2759"/>
<gene>
    <name evidence="2" type="ORF">MGAL_10B088140</name>
</gene>
<evidence type="ECO:0008006" key="4">
    <source>
        <dbReference type="Google" id="ProtNLM"/>
    </source>
</evidence>
<protein>
    <recommendedName>
        <fullName evidence="4">C-type lectin domain-containing protein</fullName>
    </recommendedName>
</protein>
<evidence type="ECO:0000313" key="3">
    <source>
        <dbReference type="Proteomes" id="UP000596742"/>
    </source>
</evidence>
<dbReference type="Proteomes" id="UP000596742">
    <property type="component" value="Unassembled WGS sequence"/>
</dbReference>
<evidence type="ECO:0000313" key="2">
    <source>
        <dbReference type="EMBL" id="VDI21723.1"/>
    </source>
</evidence>
<proteinExistence type="predicted"/>